<feature type="transmembrane region" description="Helical" evidence="1">
    <location>
        <begin position="103"/>
        <end position="127"/>
    </location>
</feature>
<gene>
    <name evidence="4" type="primary">LOC102655357</name>
</gene>
<keyword evidence="3" id="KW-1185">Reference proteome</keyword>
<sequence>MSIKYYAIARGRTSGIYICCCLTSLILKKVWSDDAYCPKSAPNSNTLWMHLFFANHTGFSEPQILAINKAIEALKMCVNILYKIFGRQIFIIFKILFNNEDMLLYRITLIFTNPKLSAVKLFFFLYVNNLMQK</sequence>
<evidence type="ECO:0000313" key="2">
    <source>
        <dbReference type="EnsemblMetazoa" id="XP_026298577"/>
    </source>
</evidence>
<proteinExistence type="predicted"/>
<organism evidence="2">
    <name type="scientific">Apis mellifera</name>
    <name type="common">Honeybee</name>
    <dbReference type="NCBI Taxonomy" id="7460"/>
    <lineage>
        <taxon>Eukaryota</taxon>
        <taxon>Metazoa</taxon>
        <taxon>Ecdysozoa</taxon>
        <taxon>Arthropoda</taxon>
        <taxon>Hexapoda</taxon>
        <taxon>Insecta</taxon>
        <taxon>Pterygota</taxon>
        <taxon>Neoptera</taxon>
        <taxon>Endopterygota</taxon>
        <taxon>Hymenoptera</taxon>
        <taxon>Apocrita</taxon>
        <taxon>Aculeata</taxon>
        <taxon>Apoidea</taxon>
        <taxon>Anthophila</taxon>
        <taxon>Apidae</taxon>
        <taxon>Apis</taxon>
    </lineage>
</organism>
<dbReference type="EnsemblMetazoa" id="XM_026442792">
    <property type="protein sequence ID" value="XP_026298577"/>
    <property type="gene ID" value="LOC102655357"/>
</dbReference>
<accession>A0A7M7MNH6</accession>
<evidence type="ECO:0000256" key="1">
    <source>
        <dbReference type="SAM" id="Phobius"/>
    </source>
</evidence>
<keyword evidence="1" id="KW-1133">Transmembrane helix</keyword>
<name>A0A7M7MNH6_APIME</name>
<reference evidence="4" key="2">
    <citation type="submission" date="2025-04" db="UniProtKB">
        <authorList>
            <consortium name="RefSeq"/>
        </authorList>
    </citation>
    <scope>IDENTIFICATION</scope>
    <source>
        <strain evidence="4">DH4</strain>
        <tissue evidence="4">Whole body</tissue>
    </source>
</reference>
<evidence type="ECO:0000313" key="3">
    <source>
        <dbReference type="Proteomes" id="UP000005203"/>
    </source>
</evidence>
<dbReference type="KEGG" id="ame:102655357"/>
<keyword evidence="1" id="KW-0812">Transmembrane</keyword>
<dbReference type="RefSeq" id="XP_026298577.1">
    <property type="nucleotide sequence ID" value="XM_026442792.1"/>
</dbReference>
<reference evidence="2" key="1">
    <citation type="submission" date="2021-01" db="UniProtKB">
        <authorList>
            <consortium name="EnsemblMetazoa"/>
        </authorList>
    </citation>
    <scope>IDENTIFICATION</scope>
    <source>
        <strain evidence="2">DH4</strain>
    </source>
</reference>
<accession>A0A8B8H3L2</accession>
<dbReference type="Proteomes" id="UP000005203">
    <property type="component" value="Linkage group LG9"/>
</dbReference>
<dbReference type="AlphaFoldDB" id="A0A7M7MNH6"/>
<dbReference type="GeneID" id="102655357"/>
<evidence type="ECO:0000313" key="4">
    <source>
        <dbReference type="RefSeq" id="XP_026298577.1"/>
    </source>
</evidence>
<keyword evidence="1" id="KW-0472">Membrane</keyword>
<protein>
    <submittedName>
        <fullName evidence="4">Uncharacterized protein LOC102655357</fullName>
    </submittedName>
</protein>
<dbReference type="OrthoDB" id="7438714at2759"/>